<dbReference type="InterPro" id="IPR013328">
    <property type="entry name" value="6PGD_dom2"/>
</dbReference>
<dbReference type="InterPro" id="IPR008927">
    <property type="entry name" value="6-PGluconate_DH-like_C_sf"/>
</dbReference>
<dbReference type="NCBIfam" id="TIGR00872">
    <property type="entry name" value="gnd_rel"/>
    <property type="match status" value="1"/>
</dbReference>
<dbReference type="SUPFAM" id="SSF51735">
    <property type="entry name" value="NAD(P)-binding Rossmann-fold domains"/>
    <property type="match status" value="1"/>
</dbReference>
<dbReference type="Proteomes" id="UP000077519">
    <property type="component" value="Unassembled WGS sequence"/>
</dbReference>
<dbReference type="AlphaFoldDB" id="A0A177Y8J2"/>
<evidence type="ECO:0000256" key="1">
    <source>
        <dbReference type="ARBA" id="ARBA00008419"/>
    </source>
</evidence>
<dbReference type="SUPFAM" id="SSF48179">
    <property type="entry name" value="6-phosphogluconate dehydrogenase C-terminal domain-like"/>
    <property type="match status" value="1"/>
</dbReference>
<dbReference type="SMART" id="SM01350">
    <property type="entry name" value="6PGD"/>
    <property type="match status" value="1"/>
</dbReference>
<keyword evidence="6" id="KW-1185">Reference proteome</keyword>
<dbReference type="InterPro" id="IPR006115">
    <property type="entry name" value="6PGDH_NADP-bd"/>
</dbReference>
<dbReference type="GO" id="GO:0019521">
    <property type="term" value="P:D-gluconate metabolic process"/>
    <property type="evidence" value="ECO:0007669"/>
    <property type="project" value="UniProtKB-KW"/>
</dbReference>
<dbReference type="GO" id="GO:0004616">
    <property type="term" value="F:phosphogluconate dehydrogenase (decarboxylating) activity"/>
    <property type="evidence" value="ECO:0007669"/>
    <property type="project" value="InterPro"/>
</dbReference>
<evidence type="ECO:0000313" key="5">
    <source>
        <dbReference type="EMBL" id="OAK51842.1"/>
    </source>
</evidence>
<dbReference type="PRINTS" id="PR00076">
    <property type="entry name" value="6PGDHDRGNASE"/>
</dbReference>
<dbReference type="InterPro" id="IPR036291">
    <property type="entry name" value="NAD(P)-bd_dom_sf"/>
</dbReference>
<dbReference type="Gene3D" id="3.40.50.720">
    <property type="entry name" value="NAD(P)-binding Rossmann-like Domain"/>
    <property type="match status" value="1"/>
</dbReference>
<dbReference type="PROSITE" id="PS00461">
    <property type="entry name" value="6PGD"/>
    <property type="match status" value="1"/>
</dbReference>
<dbReference type="PANTHER" id="PTHR11811">
    <property type="entry name" value="6-PHOSPHOGLUCONATE DEHYDROGENASE"/>
    <property type="match status" value="1"/>
</dbReference>
<dbReference type="Pfam" id="PF03446">
    <property type="entry name" value="NAD_binding_2"/>
    <property type="match status" value="1"/>
</dbReference>
<reference evidence="5 6" key="1">
    <citation type="submission" date="2016-03" db="EMBL/GenBank/DDBJ databases">
        <title>Genome sequence of Rhodococcus kyotonensis KB10.</title>
        <authorList>
            <person name="Jeong H."/>
            <person name="Hong C.E."/>
            <person name="Jo S.H."/>
            <person name="Park J.M."/>
        </authorList>
    </citation>
    <scope>NUCLEOTIDE SEQUENCE [LARGE SCALE GENOMIC DNA]</scope>
    <source>
        <strain evidence="5 6">KB10</strain>
    </source>
</reference>
<dbReference type="Gene3D" id="1.10.1040.10">
    <property type="entry name" value="N-(1-d-carboxylethyl)-l-norvaline Dehydrogenase, domain 2"/>
    <property type="match status" value="1"/>
</dbReference>
<protein>
    <submittedName>
        <fullName evidence="5">6-phosphogluconate dehydrogenase</fullName>
    </submittedName>
</protein>
<evidence type="ECO:0000259" key="4">
    <source>
        <dbReference type="SMART" id="SM01350"/>
    </source>
</evidence>
<evidence type="ECO:0000313" key="6">
    <source>
        <dbReference type="Proteomes" id="UP000077519"/>
    </source>
</evidence>
<keyword evidence="2" id="KW-0560">Oxidoreductase</keyword>
<proteinExistence type="inferred from homology"/>
<sequence length="306" mass="33078">MQLGLVGLGKMGFNMRERLRAHGHEVIGYDPRPEVTDTPSLGDLAAALTAPRVVWVMVPAGDITRDTITSLRDVLEEGDLVIDGGNSRFTDDRMNADLLAEKGIGYIDAGVSGGVWGLKNGYGLMVGGSEADVERAIPIFDALRPEGERADGFVHAGPVGAGHYSKMVHNGIEYGLMQAYAEGYELLEAEDLVQDVHGVLRAWSQGTVVRSWLLDLLVQALAQDPEFREISGYTEDSGEGRWTVEEAIRHAVPAPVISAALFARFASRQEDSPAMKAVSALRNQFGGHAVKRATTEETLRAPDPKK</sequence>
<comment type="similarity">
    <text evidence="1">Belongs to the 6-phosphogluconate dehydrogenase family.</text>
</comment>
<dbReference type="InterPro" id="IPR004849">
    <property type="entry name" value="6DGDH_YqeC"/>
</dbReference>
<keyword evidence="3" id="KW-0311">Gluconate utilization</keyword>
<dbReference type="Pfam" id="PF00393">
    <property type="entry name" value="6PGD"/>
    <property type="match status" value="1"/>
</dbReference>
<dbReference type="NCBIfam" id="NF007161">
    <property type="entry name" value="PRK09599.1"/>
    <property type="match status" value="1"/>
</dbReference>
<dbReference type="GO" id="GO:0050661">
    <property type="term" value="F:NADP binding"/>
    <property type="evidence" value="ECO:0007669"/>
    <property type="project" value="InterPro"/>
</dbReference>
<feature type="domain" description="6-phosphogluconate dehydrogenase C-terminal" evidence="4">
    <location>
        <begin position="162"/>
        <end position="298"/>
    </location>
</feature>
<dbReference type="InterPro" id="IPR006114">
    <property type="entry name" value="6PGDH_C"/>
</dbReference>
<evidence type="ECO:0000256" key="2">
    <source>
        <dbReference type="ARBA" id="ARBA00023002"/>
    </source>
</evidence>
<gene>
    <name evidence="5" type="ORF">A3K89_09125</name>
</gene>
<accession>A0A177Y8J2</accession>
<dbReference type="GO" id="GO:0006098">
    <property type="term" value="P:pentose-phosphate shunt"/>
    <property type="evidence" value="ECO:0007669"/>
    <property type="project" value="InterPro"/>
</dbReference>
<dbReference type="InterPro" id="IPR006184">
    <property type="entry name" value="6PGdom_BS"/>
</dbReference>
<organism evidence="5 6">
    <name type="scientific">Rhodococcoides kyotonense</name>
    <dbReference type="NCBI Taxonomy" id="398843"/>
    <lineage>
        <taxon>Bacteria</taxon>
        <taxon>Bacillati</taxon>
        <taxon>Actinomycetota</taxon>
        <taxon>Actinomycetes</taxon>
        <taxon>Mycobacteriales</taxon>
        <taxon>Nocardiaceae</taxon>
        <taxon>Rhodococcoides</taxon>
    </lineage>
</organism>
<dbReference type="RefSeq" id="WP_068429640.1">
    <property type="nucleotide sequence ID" value="NZ_LVHI01000032.1"/>
</dbReference>
<name>A0A177Y8J2_9NOCA</name>
<comment type="caution">
    <text evidence="5">The sequence shown here is derived from an EMBL/GenBank/DDBJ whole genome shotgun (WGS) entry which is preliminary data.</text>
</comment>
<evidence type="ECO:0000256" key="3">
    <source>
        <dbReference type="ARBA" id="ARBA00023064"/>
    </source>
</evidence>
<dbReference type="InterPro" id="IPR006183">
    <property type="entry name" value="Pgluconate_DH"/>
</dbReference>
<dbReference type="EMBL" id="LVHI01000032">
    <property type="protein sequence ID" value="OAK51842.1"/>
    <property type="molecule type" value="Genomic_DNA"/>
</dbReference>